<evidence type="ECO:0000256" key="2">
    <source>
        <dbReference type="SAM" id="MobiDB-lite"/>
    </source>
</evidence>
<dbReference type="PANTHER" id="PTHR46481:SF6">
    <property type="entry name" value="ZINC FINGER BED DOMAIN-CONTAINING PROTEIN RICESLEEPER 2-LIKE"/>
    <property type="match status" value="1"/>
</dbReference>
<feature type="region of interest" description="Disordered" evidence="2">
    <location>
        <begin position="22"/>
        <end position="45"/>
    </location>
</feature>
<dbReference type="Pfam" id="PF14372">
    <property type="entry name" value="hAT-like_RNase-H"/>
    <property type="match status" value="1"/>
</dbReference>
<dbReference type="GO" id="GO:0003677">
    <property type="term" value="F:DNA binding"/>
    <property type="evidence" value="ECO:0007669"/>
    <property type="project" value="UniProtKB-KW"/>
</dbReference>
<gene>
    <name evidence="5" type="ORF">LUZ62_060322</name>
</gene>
<accession>A0AAV8E7E9</accession>
<protein>
    <submittedName>
        <fullName evidence="5">Zinc finger BED domain-containing protein RICESLEEPER 2</fullName>
    </submittedName>
</protein>
<name>A0AAV8E7E9_9POAL</name>
<dbReference type="EMBL" id="JAMFTS010000003">
    <property type="protein sequence ID" value="KAJ4776065.1"/>
    <property type="molecule type" value="Genomic_DNA"/>
</dbReference>
<dbReference type="Proteomes" id="UP001140206">
    <property type="component" value="Chromosome 3"/>
</dbReference>
<evidence type="ECO:0000256" key="1">
    <source>
        <dbReference type="ARBA" id="ARBA00023125"/>
    </source>
</evidence>
<evidence type="ECO:0000259" key="4">
    <source>
        <dbReference type="Pfam" id="PF14372"/>
    </source>
</evidence>
<evidence type="ECO:0000313" key="5">
    <source>
        <dbReference type="EMBL" id="KAJ4776065.1"/>
    </source>
</evidence>
<dbReference type="Pfam" id="PF05699">
    <property type="entry name" value="Dimer_Tnp_hAT"/>
    <property type="match status" value="1"/>
</dbReference>
<organism evidence="5 6">
    <name type="scientific">Rhynchospora pubera</name>
    <dbReference type="NCBI Taxonomy" id="906938"/>
    <lineage>
        <taxon>Eukaryota</taxon>
        <taxon>Viridiplantae</taxon>
        <taxon>Streptophyta</taxon>
        <taxon>Embryophyta</taxon>
        <taxon>Tracheophyta</taxon>
        <taxon>Spermatophyta</taxon>
        <taxon>Magnoliopsida</taxon>
        <taxon>Liliopsida</taxon>
        <taxon>Poales</taxon>
        <taxon>Cyperaceae</taxon>
        <taxon>Cyperoideae</taxon>
        <taxon>Rhynchosporeae</taxon>
        <taxon>Rhynchospora</taxon>
    </lineage>
</organism>
<dbReference type="InterPro" id="IPR008906">
    <property type="entry name" value="HATC_C_dom"/>
</dbReference>
<keyword evidence="1" id="KW-0238">DNA-binding</keyword>
<comment type="caution">
    <text evidence="5">The sequence shown here is derived from an EMBL/GenBank/DDBJ whole genome shotgun (WGS) entry which is preliminary data.</text>
</comment>
<sequence>MSHTGSTKRTPAAEIETCSCSKRTKGDSKAMTDSGSSESVDGEFSTSRVSDDSLVVGFDQTKAREILAKMILAHGLPFSIVEFEWFNQLSSHLNPFHQKVSENTIKQYCVKVFESERDKIKKVLQDVHRISLACDYWTSSDQTTGYLCLTAHYIDADWKLQKRIICFNELSLPYNGEIISNAIMNCLVKWGIENKIITITSALDYDGATDILRLRLEARGALHFQGFFFHLRCCAHILNSVVQDGFNKIESCLSKIREGVEYLGKEPHRLVKFKEVAIQLDISTHRSLWTDVKTRWNSTYRMLQSAIYYKTVFIGYASSDPNYEWLPPDVEWDNAEKVCKLVEGFGVTSLTTTLFSNTLYPTSNLLLIEIFGVKKEICEAYLSADGFTRGASISMFEKFEKYWDDVSLLIAVASILDPRFKQFAIQFCFEKVYSSSEASEQVKCVLAKLRVLYEMYEKEYISLSVSSSSLSIAGTRGTSSSVSSSTINEDFISFMQSKWAKNPPKSELDIYLEEPVFKRKELDVLTWWRENSMKFPILSKLARDVLCIPTTTATSESDFSVGSRVLDNYRSSLRKDMIEILVCGGDWIRASTKSESHTLQEAAMSEENLEIQIPATRLTNNQS</sequence>
<evidence type="ECO:0000259" key="3">
    <source>
        <dbReference type="Pfam" id="PF05699"/>
    </source>
</evidence>
<dbReference type="GO" id="GO:0046983">
    <property type="term" value="F:protein dimerization activity"/>
    <property type="evidence" value="ECO:0007669"/>
    <property type="project" value="InterPro"/>
</dbReference>
<keyword evidence="6" id="KW-1185">Reference proteome</keyword>
<feature type="domain" description="hAT-like transposase RNase-H fold" evidence="4">
    <location>
        <begin position="356"/>
        <end position="456"/>
    </location>
</feature>
<dbReference type="AlphaFoldDB" id="A0AAV8E7E9"/>
<dbReference type="SUPFAM" id="SSF53098">
    <property type="entry name" value="Ribonuclease H-like"/>
    <property type="match status" value="1"/>
</dbReference>
<dbReference type="InterPro" id="IPR052035">
    <property type="entry name" value="ZnF_BED_domain_contain"/>
</dbReference>
<dbReference type="InterPro" id="IPR025525">
    <property type="entry name" value="hAT-like_transposase_RNase-H"/>
</dbReference>
<feature type="domain" description="HAT C-terminal dimerisation" evidence="3">
    <location>
        <begin position="507"/>
        <end position="588"/>
    </location>
</feature>
<reference evidence="5" key="1">
    <citation type="submission" date="2022-08" db="EMBL/GenBank/DDBJ databases">
        <authorList>
            <person name="Marques A."/>
        </authorList>
    </citation>
    <scope>NUCLEOTIDE SEQUENCE</scope>
    <source>
        <strain evidence="5">RhyPub2mFocal</strain>
        <tissue evidence="5">Leaves</tissue>
    </source>
</reference>
<evidence type="ECO:0000313" key="6">
    <source>
        <dbReference type="Proteomes" id="UP001140206"/>
    </source>
</evidence>
<dbReference type="InterPro" id="IPR012337">
    <property type="entry name" value="RNaseH-like_sf"/>
</dbReference>
<feature type="compositionally biased region" description="Polar residues" evidence="2">
    <location>
        <begin position="31"/>
        <end position="45"/>
    </location>
</feature>
<dbReference type="PANTHER" id="PTHR46481">
    <property type="entry name" value="ZINC FINGER BED DOMAIN-CONTAINING PROTEIN 4"/>
    <property type="match status" value="1"/>
</dbReference>
<proteinExistence type="predicted"/>